<evidence type="ECO:0000313" key="2">
    <source>
        <dbReference type="Proteomes" id="UP001301958"/>
    </source>
</evidence>
<organism evidence="1 2">
    <name type="scientific">Podospora fimiseda</name>
    <dbReference type="NCBI Taxonomy" id="252190"/>
    <lineage>
        <taxon>Eukaryota</taxon>
        <taxon>Fungi</taxon>
        <taxon>Dikarya</taxon>
        <taxon>Ascomycota</taxon>
        <taxon>Pezizomycotina</taxon>
        <taxon>Sordariomycetes</taxon>
        <taxon>Sordariomycetidae</taxon>
        <taxon>Sordariales</taxon>
        <taxon>Podosporaceae</taxon>
        <taxon>Podospora</taxon>
    </lineage>
</organism>
<reference evidence="1" key="2">
    <citation type="submission" date="2023-05" db="EMBL/GenBank/DDBJ databases">
        <authorList>
            <consortium name="Lawrence Berkeley National Laboratory"/>
            <person name="Steindorff A."/>
            <person name="Hensen N."/>
            <person name="Bonometti L."/>
            <person name="Westerberg I."/>
            <person name="Brannstrom I.O."/>
            <person name="Guillou S."/>
            <person name="Cros-Aarteil S."/>
            <person name="Calhoun S."/>
            <person name="Haridas S."/>
            <person name="Kuo A."/>
            <person name="Mondo S."/>
            <person name="Pangilinan J."/>
            <person name="Riley R."/>
            <person name="Labutti K."/>
            <person name="Andreopoulos B."/>
            <person name="Lipzen A."/>
            <person name="Chen C."/>
            <person name="Yanf M."/>
            <person name="Daum C."/>
            <person name="Ng V."/>
            <person name="Clum A."/>
            <person name="Ohm R."/>
            <person name="Martin F."/>
            <person name="Silar P."/>
            <person name="Natvig D."/>
            <person name="Lalanne C."/>
            <person name="Gautier V."/>
            <person name="Ament-Velasquez S.L."/>
            <person name="Kruys A."/>
            <person name="Hutchinson M.I."/>
            <person name="Powell A.J."/>
            <person name="Barry K."/>
            <person name="Miller A.N."/>
            <person name="Grigoriev I.V."/>
            <person name="Debuchy R."/>
            <person name="Gladieux P."/>
            <person name="Thoren M.H."/>
            <person name="Johannesson H."/>
        </authorList>
    </citation>
    <scope>NUCLEOTIDE SEQUENCE</scope>
    <source>
        <strain evidence="1">CBS 990.96</strain>
    </source>
</reference>
<keyword evidence="2" id="KW-1185">Reference proteome</keyword>
<accession>A0AAN6YN91</accession>
<dbReference type="Proteomes" id="UP001301958">
    <property type="component" value="Unassembled WGS sequence"/>
</dbReference>
<comment type="caution">
    <text evidence="1">The sequence shown here is derived from an EMBL/GenBank/DDBJ whole genome shotgun (WGS) entry which is preliminary data.</text>
</comment>
<sequence length="306" mass="35112">MTTRIDLSPLKPPSQPLTPSQSIFLSIFDNALTWSPNPQTASTQIAYDLRNLFIETRSISVTQGLLPDLWKILLDILSIIPIDHPWQHAVIISIRRLQAIPSEIVFLPDHNLFWCNLPGLSEYFYSRWQDITEDQSLYKVENINLHTRLTSFASQLLSPTYLNFLPLCYQTLRSALETPPQLSWQTNSVYETKFWVATEVLVRSAPLLFRDMTQSPTLTTQSEEMISVGPLCQGNFYERSIERWNYWREKMSRMVKGIGGDVLGKGRDFPPPEEVSEIKKRIFELCLRGLNAIDYAEGGREGVSDP</sequence>
<name>A0AAN6YN91_9PEZI</name>
<evidence type="ECO:0000313" key="1">
    <source>
        <dbReference type="EMBL" id="KAK4221891.1"/>
    </source>
</evidence>
<reference evidence="1" key="1">
    <citation type="journal article" date="2023" name="Mol. Phylogenet. Evol.">
        <title>Genome-scale phylogeny and comparative genomics of the fungal order Sordariales.</title>
        <authorList>
            <person name="Hensen N."/>
            <person name="Bonometti L."/>
            <person name="Westerberg I."/>
            <person name="Brannstrom I.O."/>
            <person name="Guillou S."/>
            <person name="Cros-Aarteil S."/>
            <person name="Calhoun S."/>
            <person name="Haridas S."/>
            <person name="Kuo A."/>
            <person name="Mondo S."/>
            <person name="Pangilinan J."/>
            <person name="Riley R."/>
            <person name="LaButti K."/>
            <person name="Andreopoulos B."/>
            <person name="Lipzen A."/>
            <person name="Chen C."/>
            <person name="Yan M."/>
            <person name="Daum C."/>
            <person name="Ng V."/>
            <person name="Clum A."/>
            <person name="Steindorff A."/>
            <person name="Ohm R.A."/>
            <person name="Martin F."/>
            <person name="Silar P."/>
            <person name="Natvig D.O."/>
            <person name="Lalanne C."/>
            <person name="Gautier V."/>
            <person name="Ament-Velasquez S.L."/>
            <person name="Kruys A."/>
            <person name="Hutchinson M.I."/>
            <person name="Powell A.J."/>
            <person name="Barry K."/>
            <person name="Miller A.N."/>
            <person name="Grigoriev I.V."/>
            <person name="Debuchy R."/>
            <person name="Gladieux P."/>
            <person name="Hiltunen Thoren M."/>
            <person name="Johannesson H."/>
        </authorList>
    </citation>
    <scope>NUCLEOTIDE SEQUENCE</scope>
    <source>
        <strain evidence="1">CBS 990.96</strain>
    </source>
</reference>
<protein>
    <submittedName>
        <fullName evidence="1">Uncharacterized protein</fullName>
    </submittedName>
</protein>
<dbReference type="AlphaFoldDB" id="A0AAN6YN91"/>
<dbReference type="EMBL" id="MU865507">
    <property type="protein sequence ID" value="KAK4221891.1"/>
    <property type="molecule type" value="Genomic_DNA"/>
</dbReference>
<proteinExistence type="predicted"/>
<dbReference type="InterPro" id="IPR022085">
    <property type="entry name" value="OpdG"/>
</dbReference>
<gene>
    <name evidence="1" type="ORF">QBC38DRAFT_460991</name>
</gene>
<dbReference type="Pfam" id="PF12311">
    <property type="entry name" value="DUF3632"/>
    <property type="match status" value="1"/>
</dbReference>